<sequence>MKKSLLNKLCAVSILACTLLTASPVAANTYFQKELTTPSQTDELVLGNGTRYFYGEASYKKGKAKAYKVVAWAPDPQVGSTLSLVFDNGQETTNFTAKKTDSDGEYQKYYGKWIPSSKNASAYLSFSD</sequence>
<evidence type="ECO:0000256" key="1">
    <source>
        <dbReference type="SAM" id="SignalP"/>
    </source>
</evidence>
<dbReference type="Proteomes" id="UP000199263">
    <property type="component" value="Unassembled WGS sequence"/>
</dbReference>
<reference evidence="2 3" key="1">
    <citation type="submission" date="2016-10" db="EMBL/GenBank/DDBJ databases">
        <authorList>
            <person name="de Groot N.N."/>
        </authorList>
    </citation>
    <scope>NUCLEOTIDE SEQUENCE [LARGE SCALE GENOMIC DNA]</scope>
    <source>
        <strain evidence="2 3">DSM 12992</strain>
    </source>
</reference>
<evidence type="ECO:0000313" key="2">
    <source>
        <dbReference type="EMBL" id="SFC40196.1"/>
    </source>
</evidence>
<gene>
    <name evidence="2" type="ORF">SAMN05421842_10389</name>
</gene>
<keyword evidence="3" id="KW-1185">Reference proteome</keyword>
<evidence type="ECO:0000313" key="3">
    <source>
        <dbReference type="Proteomes" id="UP000199263"/>
    </source>
</evidence>
<dbReference type="RefSeq" id="WP_090088743.1">
    <property type="nucleotide sequence ID" value="NZ_FOMG01000003.1"/>
</dbReference>
<protein>
    <submittedName>
        <fullName evidence="2">Uncharacterized protein</fullName>
    </submittedName>
</protein>
<proteinExistence type="predicted"/>
<dbReference type="STRING" id="119641.SAMN05421842_10389"/>
<organism evidence="2 3">
    <name type="scientific">Clostridium uliginosum</name>
    <dbReference type="NCBI Taxonomy" id="119641"/>
    <lineage>
        <taxon>Bacteria</taxon>
        <taxon>Bacillati</taxon>
        <taxon>Bacillota</taxon>
        <taxon>Clostridia</taxon>
        <taxon>Eubacteriales</taxon>
        <taxon>Clostridiaceae</taxon>
        <taxon>Clostridium</taxon>
    </lineage>
</organism>
<dbReference type="EMBL" id="FOMG01000003">
    <property type="protein sequence ID" value="SFC40196.1"/>
    <property type="molecule type" value="Genomic_DNA"/>
</dbReference>
<name>A0A1I1IVC3_9CLOT</name>
<keyword evidence="1" id="KW-0732">Signal</keyword>
<dbReference type="AlphaFoldDB" id="A0A1I1IVC3"/>
<feature type="signal peptide" evidence="1">
    <location>
        <begin position="1"/>
        <end position="27"/>
    </location>
</feature>
<feature type="chain" id="PRO_5011709886" evidence="1">
    <location>
        <begin position="28"/>
        <end position="128"/>
    </location>
</feature>
<accession>A0A1I1IVC3</accession>